<protein>
    <recommendedName>
        <fullName evidence="4">SREBP regulating gene protein</fullName>
    </recommendedName>
</protein>
<comment type="caution">
    <text evidence="2">The sequence shown here is derived from an EMBL/GenBank/DDBJ whole genome shotgun (WGS) entry which is preliminary data.</text>
</comment>
<gene>
    <name evidence="2" type="ORF">DY000_02014346</name>
</gene>
<evidence type="ECO:0000313" key="2">
    <source>
        <dbReference type="EMBL" id="KAF3566602.1"/>
    </source>
</evidence>
<evidence type="ECO:0008006" key="4">
    <source>
        <dbReference type="Google" id="ProtNLM"/>
    </source>
</evidence>
<dbReference type="EMBL" id="QGKV02000759">
    <property type="protein sequence ID" value="KAF3566602.1"/>
    <property type="molecule type" value="Genomic_DNA"/>
</dbReference>
<name>A0ABQ7D2Z8_BRACR</name>
<dbReference type="Proteomes" id="UP000266723">
    <property type="component" value="Unassembled WGS sequence"/>
</dbReference>
<keyword evidence="1" id="KW-0732">Signal</keyword>
<feature type="chain" id="PRO_5046731169" description="SREBP regulating gene protein" evidence="1">
    <location>
        <begin position="20"/>
        <end position="241"/>
    </location>
</feature>
<evidence type="ECO:0000313" key="3">
    <source>
        <dbReference type="Proteomes" id="UP000266723"/>
    </source>
</evidence>
<keyword evidence="3" id="KW-1185">Reference proteome</keyword>
<feature type="signal peptide" evidence="1">
    <location>
        <begin position="1"/>
        <end position="19"/>
    </location>
</feature>
<reference evidence="2 3" key="1">
    <citation type="journal article" date="2020" name="BMC Genomics">
        <title>Intraspecific diversification of the crop wild relative Brassica cretica Lam. using demographic model selection.</title>
        <authorList>
            <person name="Kioukis A."/>
            <person name="Michalopoulou V.A."/>
            <person name="Briers L."/>
            <person name="Pirintsos S."/>
            <person name="Studholme D.J."/>
            <person name="Pavlidis P."/>
            <person name="Sarris P.F."/>
        </authorList>
    </citation>
    <scope>NUCLEOTIDE SEQUENCE [LARGE SCALE GENOMIC DNA]</scope>
    <source>
        <strain evidence="3">cv. PFS-1207/04</strain>
    </source>
</reference>
<accession>A0ABQ7D2Z8</accession>
<evidence type="ECO:0000256" key="1">
    <source>
        <dbReference type="SAM" id="SignalP"/>
    </source>
</evidence>
<sequence length="241" mass="26241">MFQHFSFLFLRVLPLGTLSSSIGSSPTSEGVLTVSGGYSEGIGGCQSMASSECGLMLLLSCRSIRTLTGLGGCGCFAANSSWVRIFTALQHAVDSVGVVDRCSGVPHQAQGLQPPEHLSFDLLHYADDPLGHAGLHCYLVQVSKEQPSLAAQQRSMSGMEYRSMSNERCWSTEGECCRSTVVREYQSTELVYGSTVVEQNRATHKCCCRSMRSALPCGWNVPNLQDLVRIAVEFPGCFWYC</sequence>
<organism evidence="2 3">
    <name type="scientific">Brassica cretica</name>
    <name type="common">Mustard</name>
    <dbReference type="NCBI Taxonomy" id="69181"/>
    <lineage>
        <taxon>Eukaryota</taxon>
        <taxon>Viridiplantae</taxon>
        <taxon>Streptophyta</taxon>
        <taxon>Embryophyta</taxon>
        <taxon>Tracheophyta</taxon>
        <taxon>Spermatophyta</taxon>
        <taxon>Magnoliopsida</taxon>
        <taxon>eudicotyledons</taxon>
        <taxon>Gunneridae</taxon>
        <taxon>Pentapetalae</taxon>
        <taxon>rosids</taxon>
        <taxon>malvids</taxon>
        <taxon>Brassicales</taxon>
        <taxon>Brassicaceae</taxon>
        <taxon>Brassiceae</taxon>
        <taxon>Brassica</taxon>
    </lineage>
</organism>
<proteinExistence type="predicted"/>